<protein>
    <submittedName>
        <fullName evidence="2">Uncharacterized protein</fullName>
    </submittedName>
</protein>
<name>A0ABN5Z9D0_9MYCO</name>
<evidence type="ECO:0000256" key="1">
    <source>
        <dbReference type="SAM" id="MobiDB-lite"/>
    </source>
</evidence>
<proteinExistence type="predicted"/>
<accession>A0ABN5Z9D0</accession>
<evidence type="ECO:0000313" key="2">
    <source>
        <dbReference type="EMBL" id="BBX90807.1"/>
    </source>
</evidence>
<dbReference type="EMBL" id="AP022579">
    <property type="protein sequence ID" value="BBX90807.1"/>
    <property type="molecule type" value="Genomic_DNA"/>
</dbReference>
<feature type="region of interest" description="Disordered" evidence="1">
    <location>
        <begin position="55"/>
        <end position="82"/>
    </location>
</feature>
<organism evidence="2 3">
    <name type="scientific">Mycolicibacterium boenickei</name>
    <dbReference type="NCBI Taxonomy" id="146017"/>
    <lineage>
        <taxon>Bacteria</taxon>
        <taxon>Bacillati</taxon>
        <taxon>Actinomycetota</taxon>
        <taxon>Actinomycetes</taxon>
        <taxon>Mycobacteriales</taxon>
        <taxon>Mycobacteriaceae</taxon>
        <taxon>Mycolicibacterium</taxon>
    </lineage>
</organism>
<sequence length="82" mass="8759">MVGRAFGDEIIQLVELPGGEDLPYASRNRLVLIIGHDSDLSWGYGTAEYVRTENGRTAGGDATDASQRVLPQGITRRRAGGG</sequence>
<gene>
    <name evidence="2" type="ORF">MBOE_24560</name>
</gene>
<dbReference type="Proteomes" id="UP000466683">
    <property type="component" value="Chromosome"/>
</dbReference>
<reference evidence="2 3" key="1">
    <citation type="journal article" date="2019" name="Emerg. Microbes Infect.">
        <title>Comprehensive subspecies identification of 175 nontuberculous mycobacteria species based on 7547 genomic profiles.</title>
        <authorList>
            <person name="Matsumoto Y."/>
            <person name="Kinjo T."/>
            <person name="Motooka D."/>
            <person name="Nabeya D."/>
            <person name="Jung N."/>
            <person name="Uechi K."/>
            <person name="Horii T."/>
            <person name="Iida T."/>
            <person name="Fujita J."/>
            <person name="Nakamura S."/>
        </authorList>
    </citation>
    <scope>NUCLEOTIDE SEQUENCE [LARGE SCALE GENOMIC DNA]</scope>
    <source>
        <strain evidence="2 3">JCM 15653</strain>
    </source>
</reference>
<evidence type="ECO:0000313" key="3">
    <source>
        <dbReference type="Proteomes" id="UP000466683"/>
    </source>
</evidence>
<keyword evidence="3" id="KW-1185">Reference proteome</keyword>